<dbReference type="AlphaFoldDB" id="A0A430B443"/>
<evidence type="ECO:0000313" key="2">
    <source>
        <dbReference type="Proteomes" id="UP000287605"/>
    </source>
</evidence>
<proteinExistence type="predicted"/>
<gene>
    <name evidence="1" type="ORF">CBF29_01800</name>
</gene>
<evidence type="ECO:0000313" key="1">
    <source>
        <dbReference type="EMBL" id="RSU15094.1"/>
    </source>
</evidence>
<organism evidence="1 2">
    <name type="scientific">Vagococcus elongatus</name>
    <dbReference type="NCBI Taxonomy" id="180344"/>
    <lineage>
        <taxon>Bacteria</taxon>
        <taxon>Bacillati</taxon>
        <taxon>Bacillota</taxon>
        <taxon>Bacilli</taxon>
        <taxon>Lactobacillales</taxon>
        <taxon>Enterococcaceae</taxon>
        <taxon>Vagococcus</taxon>
    </lineage>
</organism>
<dbReference type="Proteomes" id="UP000287605">
    <property type="component" value="Unassembled WGS sequence"/>
</dbReference>
<dbReference type="EMBL" id="NGKA01000002">
    <property type="protein sequence ID" value="RSU15094.1"/>
    <property type="molecule type" value="Genomic_DNA"/>
</dbReference>
<protein>
    <submittedName>
        <fullName evidence="1">Uncharacterized protein</fullName>
    </submittedName>
</protein>
<reference evidence="1 2" key="1">
    <citation type="submission" date="2017-05" db="EMBL/GenBank/DDBJ databases">
        <title>Vagococcus spp. assemblies.</title>
        <authorList>
            <person name="Gulvik C.A."/>
        </authorList>
    </citation>
    <scope>NUCLEOTIDE SEQUENCE [LARGE SCALE GENOMIC DNA]</scope>
    <source>
        <strain evidence="1 2">CCUG 51432</strain>
    </source>
</reference>
<keyword evidence="2" id="KW-1185">Reference proteome</keyword>
<comment type="caution">
    <text evidence="1">The sequence shown here is derived from an EMBL/GenBank/DDBJ whole genome shotgun (WGS) entry which is preliminary data.</text>
</comment>
<accession>A0A430B443</accession>
<sequence length="64" mass="7647">MQVVYFRFRRIDVEFRKENNKIFKELIAFTSQQDLIIGDQTQVLALYDNHLFITGEKALKQVLL</sequence>
<name>A0A430B443_9ENTE</name>